<dbReference type="AlphaFoldDB" id="A0A5B0H3N3"/>
<proteinExistence type="predicted"/>
<dbReference type="Proteomes" id="UP000325273">
    <property type="component" value="Unassembled WGS sequence"/>
</dbReference>
<accession>A0A5B0H3N3</accession>
<evidence type="ECO:0000313" key="1">
    <source>
        <dbReference type="EMBL" id="KAA1009827.1"/>
    </source>
</evidence>
<sequence>MDESHSYGPAPHEPDALLSTASTLWFSAYGFGWGYCAFALPAACENLGAANGTPKQFMLAFELGQHRLLQAVKQNALPITANG</sequence>
<evidence type="ECO:0000313" key="2">
    <source>
        <dbReference type="Proteomes" id="UP000325273"/>
    </source>
</evidence>
<organism evidence="1 2">
    <name type="scientific">Paraburkholderia panacisoli</name>
    <dbReference type="NCBI Taxonomy" id="2603818"/>
    <lineage>
        <taxon>Bacteria</taxon>
        <taxon>Pseudomonadati</taxon>
        <taxon>Pseudomonadota</taxon>
        <taxon>Betaproteobacteria</taxon>
        <taxon>Burkholderiales</taxon>
        <taxon>Burkholderiaceae</taxon>
        <taxon>Paraburkholderia</taxon>
    </lineage>
</organism>
<keyword evidence="2" id="KW-1185">Reference proteome</keyword>
<gene>
    <name evidence="1" type="ORF">FVF58_21055</name>
</gene>
<dbReference type="EMBL" id="VTUZ01000013">
    <property type="protein sequence ID" value="KAA1009827.1"/>
    <property type="molecule type" value="Genomic_DNA"/>
</dbReference>
<name>A0A5B0H3N3_9BURK</name>
<protein>
    <submittedName>
        <fullName evidence="1">Uncharacterized protein</fullName>
    </submittedName>
</protein>
<reference evidence="1 2" key="1">
    <citation type="submission" date="2019-08" db="EMBL/GenBank/DDBJ databases">
        <title>Paraburkholderia sp. DCY113.</title>
        <authorList>
            <person name="Kang J."/>
        </authorList>
    </citation>
    <scope>NUCLEOTIDE SEQUENCE [LARGE SCALE GENOMIC DNA]</scope>
    <source>
        <strain evidence="1 2">DCY113</strain>
    </source>
</reference>
<comment type="caution">
    <text evidence="1">The sequence shown here is derived from an EMBL/GenBank/DDBJ whole genome shotgun (WGS) entry which is preliminary data.</text>
</comment>